<dbReference type="EMBL" id="GFTR01000434">
    <property type="protein sequence ID" value="JAW15992.1"/>
    <property type="molecule type" value="Transcribed_RNA"/>
</dbReference>
<evidence type="ECO:0000313" key="2">
    <source>
        <dbReference type="EMBL" id="JAW15992.1"/>
    </source>
</evidence>
<evidence type="ECO:0008006" key="3">
    <source>
        <dbReference type="Google" id="ProtNLM"/>
    </source>
</evidence>
<keyword evidence="1" id="KW-0732">Signal</keyword>
<proteinExistence type="predicted"/>
<name>A0A224Y4G8_9HEMI</name>
<organism evidence="2">
    <name type="scientific">Panstrongylus lignarius</name>
    <dbReference type="NCBI Taxonomy" id="156445"/>
    <lineage>
        <taxon>Eukaryota</taxon>
        <taxon>Metazoa</taxon>
        <taxon>Ecdysozoa</taxon>
        <taxon>Arthropoda</taxon>
        <taxon>Hexapoda</taxon>
        <taxon>Insecta</taxon>
        <taxon>Pterygota</taxon>
        <taxon>Neoptera</taxon>
        <taxon>Paraneoptera</taxon>
        <taxon>Hemiptera</taxon>
        <taxon>Heteroptera</taxon>
        <taxon>Panheteroptera</taxon>
        <taxon>Cimicomorpha</taxon>
        <taxon>Reduviidae</taxon>
        <taxon>Triatominae</taxon>
        <taxon>Panstrongylus</taxon>
    </lineage>
</organism>
<accession>A0A224Y4G8</accession>
<sequence length="72" mass="7260">MFNVTLVSGSGITLAYLFLTSAPGGSSSGFTVTTGIRVYSSSSFVISLTAFASPAKFMLLDMAVGSSNAGLP</sequence>
<feature type="signal peptide" evidence="1">
    <location>
        <begin position="1"/>
        <end position="15"/>
    </location>
</feature>
<evidence type="ECO:0000256" key="1">
    <source>
        <dbReference type="SAM" id="SignalP"/>
    </source>
</evidence>
<reference evidence="2" key="1">
    <citation type="journal article" date="2018" name="PLoS Negl. Trop. Dis.">
        <title>An insight into the salivary gland and fat body transcriptome of Panstrongylus lignarius (Hemiptera: Heteroptera), the main vector of Chagas disease in Peru.</title>
        <authorList>
            <person name="Nevoa J.C."/>
            <person name="Mendes M.T."/>
            <person name="da Silva M.V."/>
            <person name="Soares S.C."/>
            <person name="Oliveira C.J.F."/>
            <person name="Ribeiro J.M.C."/>
        </authorList>
    </citation>
    <scope>NUCLEOTIDE SEQUENCE</scope>
</reference>
<dbReference type="AlphaFoldDB" id="A0A224Y4G8"/>
<protein>
    <recommendedName>
        <fullName evidence="3">Secreted protein</fullName>
    </recommendedName>
</protein>
<feature type="chain" id="PRO_5012443240" description="Secreted protein" evidence="1">
    <location>
        <begin position="16"/>
        <end position="72"/>
    </location>
</feature>